<feature type="transmembrane region" description="Helical" evidence="1">
    <location>
        <begin position="6"/>
        <end position="24"/>
    </location>
</feature>
<keyword evidence="3" id="KW-1185">Reference proteome</keyword>
<gene>
    <name evidence="2" type="ORF">GCM10011349_15650</name>
</gene>
<organism evidence="2 3">
    <name type="scientific">Novosphingobium indicum</name>
    <dbReference type="NCBI Taxonomy" id="462949"/>
    <lineage>
        <taxon>Bacteria</taxon>
        <taxon>Pseudomonadati</taxon>
        <taxon>Pseudomonadota</taxon>
        <taxon>Alphaproteobacteria</taxon>
        <taxon>Sphingomonadales</taxon>
        <taxon>Sphingomonadaceae</taxon>
        <taxon>Novosphingobium</taxon>
    </lineage>
</organism>
<keyword evidence="1" id="KW-0472">Membrane</keyword>
<evidence type="ECO:0008006" key="4">
    <source>
        <dbReference type="Google" id="ProtNLM"/>
    </source>
</evidence>
<evidence type="ECO:0000313" key="3">
    <source>
        <dbReference type="Proteomes" id="UP000605099"/>
    </source>
</evidence>
<comment type="caution">
    <text evidence="2">The sequence shown here is derived from an EMBL/GenBank/DDBJ whole genome shotgun (WGS) entry which is preliminary data.</text>
</comment>
<keyword evidence="1" id="KW-0812">Transmembrane</keyword>
<protein>
    <recommendedName>
        <fullName evidence="4">Histidine kinase</fullName>
    </recommendedName>
</protein>
<dbReference type="EMBL" id="BMLK01000006">
    <property type="protein sequence ID" value="GGN47395.1"/>
    <property type="molecule type" value="Genomic_DNA"/>
</dbReference>
<proteinExistence type="predicted"/>
<dbReference type="Proteomes" id="UP000605099">
    <property type="component" value="Unassembled WGS sequence"/>
</dbReference>
<name>A0ABQ2JH17_9SPHN</name>
<accession>A0ABQ2JH17</accession>
<sequence>MSVIPSLLFTLAAIAAFVTIWISLKSALPAIARLRTELAGAHTVQEITIHTMDPRAGAELEIDALPLPRHMRRRLRPKPITHRLHHYARTARSAA</sequence>
<evidence type="ECO:0000256" key="1">
    <source>
        <dbReference type="SAM" id="Phobius"/>
    </source>
</evidence>
<reference evidence="3" key="1">
    <citation type="journal article" date="2019" name="Int. J. Syst. Evol. Microbiol.">
        <title>The Global Catalogue of Microorganisms (GCM) 10K type strain sequencing project: providing services to taxonomists for standard genome sequencing and annotation.</title>
        <authorList>
            <consortium name="The Broad Institute Genomics Platform"/>
            <consortium name="The Broad Institute Genome Sequencing Center for Infectious Disease"/>
            <person name="Wu L."/>
            <person name="Ma J."/>
        </authorList>
    </citation>
    <scope>NUCLEOTIDE SEQUENCE [LARGE SCALE GENOMIC DNA]</scope>
    <source>
        <strain evidence="3">CGMCC 1.6784</strain>
    </source>
</reference>
<keyword evidence="1" id="KW-1133">Transmembrane helix</keyword>
<evidence type="ECO:0000313" key="2">
    <source>
        <dbReference type="EMBL" id="GGN47395.1"/>
    </source>
</evidence>